<accession>A0ABN2DEN9</accession>
<gene>
    <name evidence="3" type="ORF">GCM10009827_115240</name>
</gene>
<evidence type="ECO:0000313" key="4">
    <source>
        <dbReference type="Proteomes" id="UP001501470"/>
    </source>
</evidence>
<keyword evidence="2" id="KW-0812">Transmembrane</keyword>
<protein>
    <submittedName>
        <fullName evidence="3">Uncharacterized protein</fullName>
    </submittedName>
</protein>
<keyword evidence="2" id="KW-1133">Transmembrane helix</keyword>
<dbReference type="Proteomes" id="UP001501470">
    <property type="component" value="Unassembled WGS sequence"/>
</dbReference>
<evidence type="ECO:0000256" key="1">
    <source>
        <dbReference type="SAM" id="MobiDB-lite"/>
    </source>
</evidence>
<proteinExistence type="predicted"/>
<organism evidence="3 4">
    <name type="scientific">Dactylosporangium maewongense</name>
    <dbReference type="NCBI Taxonomy" id="634393"/>
    <lineage>
        <taxon>Bacteria</taxon>
        <taxon>Bacillati</taxon>
        <taxon>Actinomycetota</taxon>
        <taxon>Actinomycetes</taxon>
        <taxon>Micromonosporales</taxon>
        <taxon>Micromonosporaceae</taxon>
        <taxon>Dactylosporangium</taxon>
    </lineage>
</organism>
<comment type="caution">
    <text evidence="3">The sequence shown here is derived from an EMBL/GenBank/DDBJ whole genome shotgun (WGS) entry which is preliminary data.</text>
</comment>
<sequence length="59" mass="6089">MTPSPPHHANGDPRRPAMTEPARSRKGRTAVILGGAAAVIGLLAAVAAVVALILAYNYR</sequence>
<keyword evidence="2" id="KW-0472">Membrane</keyword>
<feature type="region of interest" description="Disordered" evidence="1">
    <location>
        <begin position="1"/>
        <end position="25"/>
    </location>
</feature>
<feature type="transmembrane region" description="Helical" evidence="2">
    <location>
        <begin position="30"/>
        <end position="56"/>
    </location>
</feature>
<evidence type="ECO:0000313" key="3">
    <source>
        <dbReference type="EMBL" id="GAA1574335.1"/>
    </source>
</evidence>
<dbReference type="EMBL" id="BAAAQD010000052">
    <property type="protein sequence ID" value="GAA1574335.1"/>
    <property type="molecule type" value="Genomic_DNA"/>
</dbReference>
<reference evidence="3 4" key="1">
    <citation type="journal article" date="2019" name="Int. J. Syst. Evol. Microbiol.">
        <title>The Global Catalogue of Microorganisms (GCM) 10K type strain sequencing project: providing services to taxonomists for standard genome sequencing and annotation.</title>
        <authorList>
            <consortium name="The Broad Institute Genomics Platform"/>
            <consortium name="The Broad Institute Genome Sequencing Center for Infectious Disease"/>
            <person name="Wu L."/>
            <person name="Ma J."/>
        </authorList>
    </citation>
    <scope>NUCLEOTIDE SEQUENCE [LARGE SCALE GENOMIC DNA]</scope>
    <source>
        <strain evidence="3 4">JCM 15933</strain>
    </source>
</reference>
<evidence type="ECO:0000256" key="2">
    <source>
        <dbReference type="SAM" id="Phobius"/>
    </source>
</evidence>
<keyword evidence="4" id="KW-1185">Reference proteome</keyword>
<name>A0ABN2DEN9_9ACTN</name>